<comment type="caution">
    <text evidence="2">The sequence shown here is derived from an EMBL/GenBank/DDBJ whole genome shotgun (WGS) entry which is preliminary data.</text>
</comment>
<comment type="similarity">
    <text evidence="1">Belongs to the RutC family.</text>
</comment>
<evidence type="ECO:0000256" key="1">
    <source>
        <dbReference type="ARBA" id="ARBA00010552"/>
    </source>
</evidence>
<dbReference type="PANTHER" id="PTHR11803:SF58">
    <property type="entry name" value="PROTEIN HMF1-RELATED"/>
    <property type="match status" value="1"/>
</dbReference>
<protein>
    <submittedName>
        <fullName evidence="2">RidA family protein</fullName>
    </submittedName>
</protein>
<proteinExistence type="inferred from homology"/>
<dbReference type="Pfam" id="PF01042">
    <property type="entry name" value="Ribonuc_L-PSP"/>
    <property type="match status" value="1"/>
</dbReference>
<dbReference type="CDD" id="cd00448">
    <property type="entry name" value="YjgF_YER057c_UK114_family"/>
    <property type="match status" value="1"/>
</dbReference>
<accession>A0A498D178</accession>
<dbReference type="InterPro" id="IPR006175">
    <property type="entry name" value="YjgF/YER057c/UK114"/>
</dbReference>
<evidence type="ECO:0000313" key="2">
    <source>
        <dbReference type="EMBL" id="RLL13813.1"/>
    </source>
</evidence>
<dbReference type="EMBL" id="RCHT01000002">
    <property type="protein sequence ID" value="RLL13813.1"/>
    <property type="molecule type" value="Genomic_DNA"/>
</dbReference>
<reference evidence="2 3" key="1">
    <citation type="submission" date="2018-10" db="EMBL/GenBank/DDBJ databases">
        <title>Anaerotruncus faecis sp. nov., isolated from human feces.</title>
        <authorList>
            <person name="Wang Y.-J."/>
        </authorList>
    </citation>
    <scope>NUCLEOTIDE SEQUENCE [LARGE SCALE GENOMIC DNA]</scope>
    <source>
        <strain evidence="2 3">22A2-44</strain>
    </source>
</reference>
<dbReference type="GO" id="GO:0005829">
    <property type="term" value="C:cytosol"/>
    <property type="evidence" value="ECO:0007669"/>
    <property type="project" value="TreeGrafter"/>
</dbReference>
<dbReference type="InterPro" id="IPR035959">
    <property type="entry name" value="RutC-like_sf"/>
</dbReference>
<dbReference type="SUPFAM" id="SSF55298">
    <property type="entry name" value="YjgF-like"/>
    <property type="match status" value="1"/>
</dbReference>
<keyword evidence="3" id="KW-1185">Reference proteome</keyword>
<dbReference type="RefSeq" id="WP_101552142.1">
    <property type="nucleotide sequence ID" value="NZ_DBFNFR010000035.1"/>
</dbReference>
<evidence type="ECO:0000313" key="3">
    <source>
        <dbReference type="Proteomes" id="UP000276301"/>
    </source>
</evidence>
<dbReference type="Proteomes" id="UP000276301">
    <property type="component" value="Unassembled WGS sequence"/>
</dbReference>
<gene>
    <name evidence="2" type="ORF">D4A47_02690</name>
</gene>
<dbReference type="AlphaFoldDB" id="A0A498D178"/>
<sequence>MKELVVSKNVFVTDDFSQAMKVGDLLYLSGITARNEKGEILEKDFEAQTVRIFKNIESILKEAGAVLDDVIKFTVYLKDINNLGKFRELRNQFFSAPRPPSTAVEVTGLVPGAIVEVEVIVDCGKR</sequence>
<organism evidence="2 3">
    <name type="scientific">Anaerotruncus massiliensis</name>
    <name type="common">ex Liu et al. 2021</name>
    <dbReference type="NCBI Taxonomy" id="2321404"/>
    <lineage>
        <taxon>Bacteria</taxon>
        <taxon>Bacillati</taxon>
        <taxon>Bacillota</taxon>
        <taxon>Clostridia</taxon>
        <taxon>Eubacteriales</taxon>
        <taxon>Oscillospiraceae</taxon>
        <taxon>Anaerotruncus</taxon>
    </lineage>
</organism>
<dbReference type="PANTHER" id="PTHR11803">
    <property type="entry name" value="2-IMINOBUTANOATE/2-IMINOPROPANOATE DEAMINASE RIDA"/>
    <property type="match status" value="1"/>
</dbReference>
<dbReference type="Gene3D" id="3.30.1330.40">
    <property type="entry name" value="RutC-like"/>
    <property type="match status" value="1"/>
</dbReference>
<dbReference type="GO" id="GO:0019239">
    <property type="term" value="F:deaminase activity"/>
    <property type="evidence" value="ECO:0007669"/>
    <property type="project" value="TreeGrafter"/>
</dbReference>
<name>A0A498D178_9FIRM</name>